<dbReference type="RefSeq" id="WP_221047468.1">
    <property type="nucleotide sequence ID" value="NZ_AP019782.1"/>
</dbReference>
<dbReference type="SMART" id="SM00100">
    <property type="entry name" value="cNMP"/>
    <property type="match status" value="1"/>
</dbReference>
<dbReference type="EMBL" id="AP019782">
    <property type="protein sequence ID" value="BBL72284.1"/>
    <property type="molecule type" value="Genomic_DNA"/>
</dbReference>
<feature type="transmembrane region" description="Helical" evidence="5">
    <location>
        <begin position="347"/>
        <end position="374"/>
    </location>
</feature>
<feature type="transmembrane region" description="Helical" evidence="5">
    <location>
        <begin position="131"/>
        <end position="150"/>
    </location>
</feature>
<dbReference type="InterPro" id="IPR002645">
    <property type="entry name" value="STAS_dom"/>
</dbReference>
<dbReference type="PROSITE" id="PS50801">
    <property type="entry name" value="STAS"/>
    <property type="match status" value="1"/>
</dbReference>
<evidence type="ECO:0000256" key="5">
    <source>
        <dbReference type="SAM" id="Phobius"/>
    </source>
</evidence>
<reference evidence="8" key="1">
    <citation type="submission" date="2019-06" db="EMBL/GenBank/DDBJ databases">
        <title>Complete genome sequence of Methylogaea oryzae strain JCM16910.</title>
        <authorList>
            <person name="Asakawa S."/>
        </authorList>
    </citation>
    <scope>NUCLEOTIDE SEQUENCE</scope>
    <source>
        <strain evidence="8">E10</strain>
    </source>
</reference>
<dbReference type="PROSITE" id="PS50042">
    <property type="entry name" value="CNMP_BINDING_3"/>
    <property type="match status" value="1"/>
</dbReference>
<name>A0A8D5AKY7_9GAMM</name>
<feature type="transmembrane region" description="Helical" evidence="5">
    <location>
        <begin position="42"/>
        <end position="63"/>
    </location>
</feature>
<dbReference type="InterPro" id="IPR000595">
    <property type="entry name" value="cNMP-bd_dom"/>
</dbReference>
<feature type="transmembrane region" description="Helical" evidence="5">
    <location>
        <begin position="170"/>
        <end position="190"/>
    </location>
</feature>
<dbReference type="PANTHER" id="PTHR43310:SF1">
    <property type="entry name" value="SULFATE TRANSPORTER YBAR-RELATED"/>
    <property type="match status" value="1"/>
</dbReference>
<evidence type="ECO:0000313" key="8">
    <source>
        <dbReference type="EMBL" id="BBL72284.1"/>
    </source>
</evidence>
<feature type="domain" description="STAS" evidence="7">
    <location>
        <begin position="454"/>
        <end position="571"/>
    </location>
</feature>
<comment type="subcellular location">
    <subcellularLocation>
        <location evidence="1">Membrane</location>
        <topology evidence="1">Multi-pass membrane protein</topology>
    </subcellularLocation>
</comment>
<feature type="transmembrane region" description="Helical" evidence="5">
    <location>
        <begin position="99"/>
        <end position="119"/>
    </location>
</feature>
<dbReference type="CDD" id="cd07042">
    <property type="entry name" value="STAS_SulP_like_sulfate_transporter"/>
    <property type="match status" value="1"/>
</dbReference>
<dbReference type="Pfam" id="PF00027">
    <property type="entry name" value="cNMP_binding"/>
    <property type="match status" value="1"/>
</dbReference>
<accession>A0A8D5AKY7</accession>
<dbReference type="GO" id="GO:0016020">
    <property type="term" value="C:membrane"/>
    <property type="evidence" value="ECO:0007669"/>
    <property type="project" value="UniProtKB-SubCell"/>
</dbReference>
<feature type="transmembrane region" description="Helical" evidence="5">
    <location>
        <begin position="12"/>
        <end position="36"/>
    </location>
</feature>
<proteinExistence type="predicted"/>
<dbReference type="InterPro" id="IPR011547">
    <property type="entry name" value="SLC26A/SulP_dom"/>
</dbReference>
<keyword evidence="9" id="KW-1185">Reference proteome</keyword>
<dbReference type="KEGG" id="moz:MoryE10_28900"/>
<organism evidence="8 9">
    <name type="scientific">Methylogaea oryzae</name>
    <dbReference type="NCBI Taxonomy" id="1295382"/>
    <lineage>
        <taxon>Bacteria</taxon>
        <taxon>Pseudomonadati</taxon>
        <taxon>Pseudomonadota</taxon>
        <taxon>Gammaproteobacteria</taxon>
        <taxon>Methylococcales</taxon>
        <taxon>Methylococcaceae</taxon>
        <taxon>Methylogaea</taxon>
    </lineage>
</organism>
<dbReference type="Pfam" id="PF01740">
    <property type="entry name" value="STAS"/>
    <property type="match status" value="1"/>
</dbReference>
<dbReference type="Proteomes" id="UP000824988">
    <property type="component" value="Chromosome"/>
</dbReference>
<keyword evidence="2 5" id="KW-0812">Transmembrane</keyword>
<gene>
    <name evidence="8" type="ORF">MoryE10_28900</name>
</gene>
<feature type="transmembrane region" description="Helical" evidence="5">
    <location>
        <begin position="197"/>
        <end position="214"/>
    </location>
</feature>
<evidence type="ECO:0000259" key="7">
    <source>
        <dbReference type="PROSITE" id="PS50801"/>
    </source>
</evidence>
<feature type="transmembrane region" description="Helical" evidence="5">
    <location>
        <begin position="264"/>
        <end position="284"/>
    </location>
</feature>
<sequence length="733" mass="77436">MPLPKLDNPAGDFWGGLAAMLVALPSAVAFGVTIYTPLGASHAAQGALGGILGVMALGLVAPALGGTNRLISAPCAPAAAVLSAFILEFLNGGGGLEPALLLLSMLGLLAGLLQIAFGLVRLGRLIEYMPYPVVSGYLSGVGLYIIGGQVPKFLGVPKDMHFWQALATPAAWQWQGMAVGAATIVVMLGAPRLTKRVPAAILGLLAGVITYFGLAQADPALLSLAGNALVVGPLSGGSGGGFTEAIAGRWQAMGGLGLEPLKQIAVPALTLAVLLSIDTLKTCVVLDALTRSRHNSNRELIGQGLGNIASALIGGIPGSGTMGATLVNISSGAASRLSGVVEGVLALLAFLALGSLIAWVPVAALAAILMVIGVRMIDKHSFHFLKQRSTVLDFAVIAAVVGTALTVSLIAASGVGIVLAVLLFIREQIGGAVVRRKTFGHQMFSKRVRTQEEMQILTERGDQAAILELQGSLFFGTANQLYVALEPELKSRAYVILDMRRVQTVDVTAAHMLEQVEDMLAERGGYLIFSQIPSHLPSGKDIQQYFDQVGLVRPESSVRVFGELDEALEWVEDRIIAEAALNLSEETPLSLRDIELFQGRKEETLADLERCMAQRSYKAGERVFARGDAGDEIYLIRRGAVRILLPIDDKQSHHLGTFGRGAFFGEMAFLDGDPRSADAVAFSDVECYVLSRQTFDAFADGHKRAALALMEGLASVLSSRLRYTNAELRVLES</sequence>
<evidence type="ECO:0008006" key="10">
    <source>
        <dbReference type="Google" id="ProtNLM"/>
    </source>
</evidence>
<keyword evidence="4 5" id="KW-0472">Membrane</keyword>
<evidence type="ECO:0000256" key="4">
    <source>
        <dbReference type="ARBA" id="ARBA00023136"/>
    </source>
</evidence>
<dbReference type="InterPro" id="IPR052706">
    <property type="entry name" value="Membrane-Transporter-like"/>
</dbReference>
<evidence type="ECO:0000256" key="3">
    <source>
        <dbReference type="ARBA" id="ARBA00022989"/>
    </source>
</evidence>
<feature type="domain" description="Cyclic nucleotide-binding" evidence="6">
    <location>
        <begin position="596"/>
        <end position="695"/>
    </location>
</feature>
<feature type="transmembrane region" description="Helical" evidence="5">
    <location>
        <begin position="394"/>
        <end position="425"/>
    </location>
</feature>
<feature type="transmembrane region" description="Helical" evidence="5">
    <location>
        <begin position="70"/>
        <end position="87"/>
    </location>
</feature>
<evidence type="ECO:0000259" key="6">
    <source>
        <dbReference type="PROSITE" id="PS50042"/>
    </source>
</evidence>
<dbReference type="CDD" id="cd00038">
    <property type="entry name" value="CAP_ED"/>
    <property type="match status" value="1"/>
</dbReference>
<feature type="transmembrane region" description="Helical" evidence="5">
    <location>
        <begin position="305"/>
        <end position="327"/>
    </location>
</feature>
<evidence type="ECO:0000256" key="2">
    <source>
        <dbReference type="ARBA" id="ARBA00022692"/>
    </source>
</evidence>
<protein>
    <recommendedName>
        <fullName evidence="10">Cyclic nucleotide-binding protein</fullName>
    </recommendedName>
</protein>
<evidence type="ECO:0000256" key="1">
    <source>
        <dbReference type="ARBA" id="ARBA00004141"/>
    </source>
</evidence>
<dbReference type="Pfam" id="PF00916">
    <property type="entry name" value="Sulfate_transp"/>
    <property type="match status" value="1"/>
</dbReference>
<dbReference type="AlphaFoldDB" id="A0A8D5AKY7"/>
<keyword evidence="3 5" id="KW-1133">Transmembrane helix</keyword>
<evidence type="ECO:0000313" key="9">
    <source>
        <dbReference type="Proteomes" id="UP000824988"/>
    </source>
</evidence>
<dbReference type="PANTHER" id="PTHR43310">
    <property type="entry name" value="SULFATE TRANSPORTER YBAR-RELATED"/>
    <property type="match status" value="1"/>
</dbReference>